<evidence type="ECO:0000313" key="16">
    <source>
        <dbReference type="EMBL" id="KAL0402575.1"/>
    </source>
</evidence>
<name>A0AAW2TCU5_9LAMI</name>
<dbReference type="PANTHER" id="PTHR47985:SF17">
    <property type="entry name" value="SERINE_THREONINE-PROTEIN KINASE CDL1-LIKE"/>
    <property type="match status" value="1"/>
</dbReference>
<comment type="similarity">
    <text evidence="2">Belongs to the protein kinase superfamily. Ser/Thr protein kinase family.</text>
</comment>
<dbReference type="SUPFAM" id="SSF56112">
    <property type="entry name" value="Protein kinase-like (PK-like)"/>
    <property type="match status" value="1"/>
</dbReference>
<dbReference type="CDD" id="cd14066">
    <property type="entry name" value="STKc_IRAK"/>
    <property type="match status" value="1"/>
</dbReference>
<dbReference type="EMBL" id="JACGWN010000015">
    <property type="protein sequence ID" value="KAL0402575.1"/>
    <property type="molecule type" value="Genomic_DNA"/>
</dbReference>
<evidence type="ECO:0000256" key="6">
    <source>
        <dbReference type="ARBA" id="ARBA00022679"/>
    </source>
</evidence>
<evidence type="ECO:0000256" key="1">
    <source>
        <dbReference type="ARBA" id="ARBA00004193"/>
    </source>
</evidence>
<evidence type="ECO:0000256" key="7">
    <source>
        <dbReference type="ARBA" id="ARBA00022741"/>
    </source>
</evidence>
<dbReference type="GO" id="GO:0005886">
    <property type="term" value="C:plasma membrane"/>
    <property type="evidence" value="ECO:0007669"/>
    <property type="project" value="UniProtKB-SubCell"/>
</dbReference>
<evidence type="ECO:0000256" key="2">
    <source>
        <dbReference type="ARBA" id="ARBA00008684"/>
    </source>
</evidence>
<evidence type="ECO:0000259" key="15">
    <source>
        <dbReference type="PROSITE" id="PS50011"/>
    </source>
</evidence>
<dbReference type="Pfam" id="PF00069">
    <property type="entry name" value="Pkinase"/>
    <property type="match status" value="1"/>
</dbReference>
<dbReference type="FunFam" id="1.10.510.10:FF:000032">
    <property type="entry name" value="Serine/threonine-protein kinase PBS1"/>
    <property type="match status" value="1"/>
</dbReference>
<dbReference type="FunFam" id="3.30.200.20:FF:000244">
    <property type="entry name" value="Serine/threonine-protein kinase CDL1-like"/>
    <property type="match status" value="1"/>
</dbReference>
<reference evidence="16" key="1">
    <citation type="submission" date="2020-06" db="EMBL/GenBank/DDBJ databases">
        <authorList>
            <person name="Li T."/>
            <person name="Hu X."/>
            <person name="Zhang T."/>
            <person name="Song X."/>
            <person name="Zhang H."/>
            <person name="Dai N."/>
            <person name="Sheng W."/>
            <person name="Hou X."/>
            <person name="Wei L."/>
        </authorList>
    </citation>
    <scope>NUCLEOTIDE SEQUENCE</scope>
    <source>
        <strain evidence="16">KEN1</strain>
        <tissue evidence="16">Leaf</tissue>
    </source>
</reference>
<feature type="compositionally biased region" description="Basic and acidic residues" evidence="14">
    <location>
        <begin position="401"/>
        <end position="410"/>
    </location>
</feature>
<comment type="subcellular location">
    <subcellularLocation>
        <location evidence="1">Cell membrane</location>
        <topology evidence="1">Lipid-anchor</topology>
    </subcellularLocation>
</comment>
<gene>
    <name evidence="16" type="ORF">Slati_4287400</name>
</gene>
<dbReference type="PROSITE" id="PS00108">
    <property type="entry name" value="PROTEIN_KINASE_ST"/>
    <property type="match status" value="1"/>
</dbReference>
<feature type="compositionally biased region" description="Acidic residues" evidence="14">
    <location>
        <begin position="371"/>
        <end position="388"/>
    </location>
</feature>
<keyword evidence="10" id="KW-0472">Membrane</keyword>
<evidence type="ECO:0000256" key="4">
    <source>
        <dbReference type="ARBA" id="ARBA00022475"/>
    </source>
</evidence>
<evidence type="ECO:0000256" key="8">
    <source>
        <dbReference type="ARBA" id="ARBA00022777"/>
    </source>
</evidence>
<feature type="region of interest" description="Disordered" evidence="14">
    <location>
        <begin position="357"/>
        <end position="410"/>
    </location>
</feature>
<protein>
    <recommendedName>
        <fullName evidence="3">non-specific serine/threonine protein kinase</fullName>
        <ecNumber evidence="3">2.7.11.1</ecNumber>
    </recommendedName>
</protein>
<keyword evidence="11" id="KW-0449">Lipoprotein</keyword>
<dbReference type="PROSITE" id="PS50011">
    <property type="entry name" value="PROTEIN_KINASE_DOM"/>
    <property type="match status" value="1"/>
</dbReference>
<dbReference type="PANTHER" id="PTHR47985">
    <property type="entry name" value="OS07G0668900 PROTEIN"/>
    <property type="match status" value="1"/>
</dbReference>
<evidence type="ECO:0000256" key="12">
    <source>
        <dbReference type="ARBA" id="ARBA00047899"/>
    </source>
</evidence>
<proteinExistence type="inferred from homology"/>
<keyword evidence="9" id="KW-0067">ATP-binding</keyword>
<feature type="compositionally biased region" description="Polar residues" evidence="14">
    <location>
        <begin position="389"/>
        <end position="399"/>
    </location>
</feature>
<evidence type="ECO:0000256" key="10">
    <source>
        <dbReference type="ARBA" id="ARBA00023136"/>
    </source>
</evidence>
<dbReference type="Gene3D" id="1.10.510.10">
    <property type="entry name" value="Transferase(Phosphotransferase) domain 1"/>
    <property type="match status" value="1"/>
</dbReference>
<dbReference type="GO" id="GO:0004674">
    <property type="term" value="F:protein serine/threonine kinase activity"/>
    <property type="evidence" value="ECO:0007669"/>
    <property type="project" value="UniProtKB-KW"/>
</dbReference>
<dbReference type="AlphaFoldDB" id="A0AAW2TCU5"/>
<dbReference type="EC" id="2.7.11.1" evidence="3"/>
<sequence>MSCFPCFSKKETSEEDDVPVAQTKDAIPPPNPGDANAGGEDENAAKAFTFRELASATKNFRQECLIGEGGIGKVYKGTLQSGEVVAVRQLDRSGTQGSKEFQVEVLVLTLLSHPNLVQMLGYCADGEQRLLVYEHLPTGSLENRLFDISGDKKPLDWSTRMKIATGVAEGLEYLHEKANPPIIYRDLKSSNILLDESKNPKLSEYGLAKLIQSGNKMNVTPTVMSAYGYCAPEYERHGELTPKVDVYSFGVVLLELITGRRAFDTTRPTNEQTLVNWAQEFFKDQKRFPDMADPILQKDFPVTSLNQAVGVASMCLQEEPSVRPYITDVVAALSFLAMAPSGAPVPARLVPILSGKVGTTSSQSRKGDEGLQNEDLDSDDDSSDDDSDISTPKQSTSRRVTIREPNRDAK</sequence>
<dbReference type="InterPro" id="IPR011009">
    <property type="entry name" value="Kinase-like_dom_sf"/>
</dbReference>
<evidence type="ECO:0000256" key="3">
    <source>
        <dbReference type="ARBA" id="ARBA00012513"/>
    </source>
</evidence>
<organism evidence="16">
    <name type="scientific">Sesamum latifolium</name>
    <dbReference type="NCBI Taxonomy" id="2727402"/>
    <lineage>
        <taxon>Eukaryota</taxon>
        <taxon>Viridiplantae</taxon>
        <taxon>Streptophyta</taxon>
        <taxon>Embryophyta</taxon>
        <taxon>Tracheophyta</taxon>
        <taxon>Spermatophyta</taxon>
        <taxon>Magnoliopsida</taxon>
        <taxon>eudicotyledons</taxon>
        <taxon>Gunneridae</taxon>
        <taxon>Pentapetalae</taxon>
        <taxon>asterids</taxon>
        <taxon>lamiids</taxon>
        <taxon>Lamiales</taxon>
        <taxon>Pedaliaceae</taxon>
        <taxon>Sesamum</taxon>
    </lineage>
</organism>
<keyword evidence="8 16" id="KW-0418">Kinase</keyword>
<dbReference type="Gene3D" id="3.30.200.20">
    <property type="entry name" value="Phosphorylase Kinase, domain 1"/>
    <property type="match status" value="1"/>
</dbReference>
<comment type="catalytic activity">
    <reaction evidence="13">
        <text>L-seryl-[protein] + ATP = O-phospho-L-seryl-[protein] + ADP + H(+)</text>
        <dbReference type="Rhea" id="RHEA:17989"/>
        <dbReference type="Rhea" id="RHEA-COMP:9863"/>
        <dbReference type="Rhea" id="RHEA-COMP:11604"/>
        <dbReference type="ChEBI" id="CHEBI:15378"/>
        <dbReference type="ChEBI" id="CHEBI:29999"/>
        <dbReference type="ChEBI" id="CHEBI:30616"/>
        <dbReference type="ChEBI" id="CHEBI:83421"/>
        <dbReference type="ChEBI" id="CHEBI:456216"/>
        <dbReference type="EC" id="2.7.11.1"/>
    </reaction>
</comment>
<accession>A0AAW2TCU5</accession>
<keyword evidence="7" id="KW-0547">Nucleotide-binding</keyword>
<keyword evidence="6" id="KW-0808">Transferase</keyword>
<feature type="domain" description="Protein kinase" evidence="15">
    <location>
        <begin position="60"/>
        <end position="336"/>
    </location>
</feature>
<comment type="caution">
    <text evidence="16">The sequence shown here is derived from an EMBL/GenBank/DDBJ whole genome shotgun (WGS) entry which is preliminary data.</text>
</comment>
<evidence type="ECO:0000256" key="5">
    <source>
        <dbReference type="ARBA" id="ARBA00022527"/>
    </source>
</evidence>
<dbReference type="InterPro" id="IPR008271">
    <property type="entry name" value="Ser/Thr_kinase_AS"/>
</dbReference>
<dbReference type="InterPro" id="IPR000719">
    <property type="entry name" value="Prot_kinase_dom"/>
</dbReference>
<keyword evidence="4" id="KW-1003">Cell membrane</keyword>
<dbReference type="SMART" id="SM00220">
    <property type="entry name" value="S_TKc"/>
    <property type="match status" value="1"/>
</dbReference>
<dbReference type="GO" id="GO:0005524">
    <property type="term" value="F:ATP binding"/>
    <property type="evidence" value="ECO:0007669"/>
    <property type="project" value="UniProtKB-KW"/>
</dbReference>
<evidence type="ECO:0000256" key="9">
    <source>
        <dbReference type="ARBA" id="ARBA00022840"/>
    </source>
</evidence>
<comment type="catalytic activity">
    <reaction evidence="12">
        <text>L-threonyl-[protein] + ATP = O-phospho-L-threonyl-[protein] + ADP + H(+)</text>
        <dbReference type="Rhea" id="RHEA:46608"/>
        <dbReference type="Rhea" id="RHEA-COMP:11060"/>
        <dbReference type="Rhea" id="RHEA-COMP:11605"/>
        <dbReference type="ChEBI" id="CHEBI:15378"/>
        <dbReference type="ChEBI" id="CHEBI:30013"/>
        <dbReference type="ChEBI" id="CHEBI:30616"/>
        <dbReference type="ChEBI" id="CHEBI:61977"/>
        <dbReference type="ChEBI" id="CHEBI:456216"/>
        <dbReference type="EC" id="2.7.11.1"/>
    </reaction>
</comment>
<feature type="region of interest" description="Disordered" evidence="14">
    <location>
        <begin position="1"/>
        <end position="40"/>
    </location>
</feature>
<evidence type="ECO:0000256" key="14">
    <source>
        <dbReference type="SAM" id="MobiDB-lite"/>
    </source>
</evidence>
<evidence type="ECO:0000256" key="13">
    <source>
        <dbReference type="ARBA" id="ARBA00048679"/>
    </source>
</evidence>
<reference evidence="16" key="2">
    <citation type="journal article" date="2024" name="Plant">
        <title>Genomic evolution and insights into agronomic trait innovations of Sesamum species.</title>
        <authorList>
            <person name="Miao H."/>
            <person name="Wang L."/>
            <person name="Qu L."/>
            <person name="Liu H."/>
            <person name="Sun Y."/>
            <person name="Le M."/>
            <person name="Wang Q."/>
            <person name="Wei S."/>
            <person name="Zheng Y."/>
            <person name="Lin W."/>
            <person name="Duan Y."/>
            <person name="Cao H."/>
            <person name="Xiong S."/>
            <person name="Wang X."/>
            <person name="Wei L."/>
            <person name="Li C."/>
            <person name="Ma Q."/>
            <person name="Ju M."/>
            <person name="Zhao R."/>
            <person name="Li G."/>
            <person name="Mu C."/>
            <person name="Tian Q."/>
            <person name="Mei H."/>
            <person name="Zhang T."/>
            <person name="Gao T."/>
            <person name="Zhang H."/>
        </authorList>
    </citation>
    <scope>NUCLEOTIDE SEQUENCE</scope>
    <source>
        <strain evidence="16">KEN1</strain>
    </source>
</reference>
<keyword evidence="5" id="KW-0723">Serine/threonine-protein kinase</keyword>
<evidence type="ECO:0000256" key="11">
    <source>
        <dbReference type="ARBA" id="ARBA00023288"/>
    </source>
</evidence>